<dbReference type="AlphaFoldDB" id="A0A2M8EPD4"/>
<evidence type="ECO:0008006" key="4">
    <source>
        <dbReference type="Google" id="ProtNLM"/>
    </source>
</evidence>
<comment type="caution">
    <text evidence="2">The sequence shown here is derived from an EMBL/GenBank/DDBJ whole genome shotgun (WGS) entry which is preliminary data.</text>
</comment>
<protein>
    <recommendedName>
        <fullName evidence="4">Cell division protein FtsL</fullName>
    </recommendedName>
</protein>
<keyword evidence="1" id="KW-1133">Transmembrane helix</keyword>
<name>A0A2M8EPD4_9BACT</name>
<evidence type="ECO:0000256" key="1">
    <source>
        <dbReference type="SAM" id="Phobius"/>
    </source>
</evidence>
<keyword evidence="1" id="KW-0812">Transmembrane</keyword>
<keyword evidence="1" id="KW-0472">Membrane</keyword>
<organism evidence="2 3">
    <name type="scientific">Candidatus Uhrbacteria bacterium CG_4_9_14_0_2_um_filter_41_50</name>
    <dbReference type="NCBI Taxonomy" id="1975031"/>
    <lineage>
        <taxon>Bacteria</taxon>
        <taxon>Candidatus Uhriibacteriota</taxon>
    </lineage>
</organism>
<accession>A0A2M8EPD4</accession>
<dbReference type="EMBL" id="PFSI01000030">
    <property type="protein sequence ID" value="PJC24599.1"/>
    <property type="molecule type" value="Genomic_DNA"/>
</dbReference>
<dbReference type="Proteomes" id="UP000230251">
    <property type="component" value="Unassembled WGS sequence"/>
</dbReference>
<proteinExistence type="predicted"/>
<gene>
    <name evidence="2" type="ORF">CO057_01890</name>
</gene>
<reference evidence="3" key="1">
    <citation type="submission" date="2017-09" db="EMBL/GenBank/DDBJ databases">
        <title>Depth-based differentiation of microbial function through sediment-hosted aquifers and enrichment of novel symbionts in the deep terrestrial subsurface.</title>
        <authorList>
            <person name="Probst A.J."/>
            <person name="Ladd B."/>
            <person name="Jarett J.K."/>
            <person name="Geller-Mcgrath D.E."/>
            <person name="Sieber C.M.K."/>
            <person name="Emerson J.B."/>
            <person name="Anantharaman K."/>
            <person name="Thomas B.C."/>
            <person name="Malmstrom R."/>
            <person name="Stieglmeier M."/>
            <person name="Klingl A."/>
            <person name="Woyke T."/>
            <person name="Ryan C.M."/>
            <person name="Banfield J.F."/>
        </authorList>
    </citation>
    <scope>NUCLEOTIDE SEQUENCE [LARGE SCALE GENOMIC DNA]</scope>
</reference>
<evidence type="ECO:0000313" key="3">
    <source>
        <dbReference type="Proteomes" id="UP000230251"/>
    </source>
</evidence>
<evidence type="ECO:0000313" key="2">
    <source>
        <dbReference type="EMBL" id="PJC24599.1"/>
    </source>
</evidence>
<feature type="transmembrane region" description="Helical" evidence="1">
    <location>
        <begin position="20"/>
        <end position="37"/>
    </location>
</feature>
<sequence length="109" mass="12405">MKIERKITNLNIATLDANWVKYSLLCITIAFAFLYIWQVNVSATHGYAMRDLENDITDVRHQNERLQFEVSRLQSVDSVTNRVQMLGLTKINNVNYVTVGADSSVALGR</sequence>